<evidence type="ECO:0000313" key="1">
    <source>
        <dbReference type="EMBL" id="GFB30541.1"/>
    </source>
</evidence>
<protein>
    <submittedName>
        <fullName evidence="1">Uncharacterized protein</fullName>
    </submittedName>
</protein>
<reference evidence="1" key="1">
    <citation type="journal article" date="2019" name="Sci. Rep.">
        <title>Draft genome of Tanacetum cinerariifolium, the natural source of mosquito coil.</title>
        <authorList>
            <person name="Yamashiro T."/>
            <person name="Shiraishi A."/>
            <person name="Satake H."/>
            <person name="Nakayama K."/>
        </authorList>
    </citation>
    <scope>NUCLEOTIDE SEQUENCE</scope>
</reference>
<gene>
    <name evidence="1" type="ORF">Tci_702512</name>
</gene>
<accession>A0A699L827</accession>
<name>A0A699L827_TANCI</name>
<proteinExistence type="predicted"/>
<sequence>MISNEFVVKLCLDHKVKSGNKVFKKELIIALRGEIYVVKFILNPKEDNVETGVVFERSFLRLTKEIADFGTRTVTIYPELNPFFISSKEEEKIGVNWDLLLDNLDFGDILYIEEVYVSQNPLTPKEAEREVLAISIYKRYSLLKEERPVIETMTYSDKYKKILNGICLDKMKLDGMNKEEEEAMIKVKR</sequence>
<organism evidence="1">
    <name type="scientific">Tanacetum cinerariifolium</name>
    <name type="common">Dalmatian daisy</name>
    <name type="synonym">Chrysanthemum cinerariifolium</name>
    <dbReference type="NCBI Taxonomy" id="118510"/>
    <lineage>
        <taxon>Eukaryota</taxon>
        <taxon>Viridiplantae</taxon>
        <taxon>Streptophyta</taxon>
        <taxon>Embryophyta</taxon>
        <taxon>Tracheophyta</taxon>
        <taxon>Spermatophyta</taxon>
        <taxon>Magnoliopsida</taxon>
        <taxon>eudicotyledons</taxon>
        <taxon>Gunneridae</taxon>
        <taxon>Pentapetalae</taxon>
        <taxon>asterids</taxon>
        <taxon>campanulids</taxon>
        <taxon>Asterales</taxon>
        <taxon>Asteraceae</taxon>
        <taxon>Asteroideae</taxon>
        <taxon>Anthemideae</taxon>
        <taxon>Anthemidinae</taxon>
        <taxon>Tanacetum</taxon>
    </lineage>
</organism>
<dbReference type="AlphaFoldDB" id="A0A699L827"/>
<comment type="caution">
    <text evidence="1">The sequence shown here is derived from an EMBL/GenBank/DDBJ whole genome shotgun (WGS) entry which is preliminary data.</text>
</comment>
<dbReference type="EMBL" id="BKCJ010597732">
    <property type="protein sequence ID" value="GFB30541.1"/>
    <property type="molecule type" value="Genomic_DNA"/>
</dbReference>